<dbReference type="InterPro" id="IPR003960">
    <property type="entry name" value="ATPase_AAA_CS"/>
</dbReference>
<keyword evidence="13" id="KW-1185">Reference proteome</keyword>
<feature type="transmembrane region" description="Helical" evidence="10">
    <location>
        <begin position="35"/>
        <end position="53"/>
    </location>
</feature>
<evidence type="ECO:0000256" key="2">
    <source>
        <dbReference type="ARBA" id="ARBA00010044"/>
    </source>
</evidence>
<dbReference type="GO" id="GO:0046872">
    <property type="term" value="F:metal ion binding"/>
    <property type="evidence" value="ECO:0007669"/>
    <property type="project" value="UniProtKB-KW"/>
</dbReference>
<evidence type="ECO:0000313" key="13">
    <source>
        <dbReference type="Proteomes" id="UP000503011"/>
    </source>
</evidence>
<keyword evidence="7" id="KW-0482">Metalloprotease</keyword>
<evidence type="ECO:0000256" key="10">
    <source>
        <dbReference type="SAM" id="Phobius"/>
    </source>
</evidence>
<feature type="transmembrane region" description="Helical" evidence="10">
    <location>
        <begin position="132"/>
        <end position="156"/>
    </location>
</feature>
<dbReference type="Gene3D" id="1.20.58.760">
    <property type="entry name" value="Peptidase M41"/>
    <property type="match status" value="1"/>
</dbReference>
<name>A0A6F8YBF0_9ACTN</name>
<feature type="compositionally biased region" description="Basic and acidic residues" evidence="9">
    <location>
        <begin position="12"/>
        <end position="24"/>
    </location>
</feature>
<feature type="compositionally biased region" description="Low complexity" evidence="9">
    <location>
        <begin position="799"/>
        <end position="820"/>
    </location>
</feature>
<dbReference type="GO" id="GO:0016887">
    <property type="term" value="F:ATP hydrolysis activity"/>
    <property type="evidence" value="ECO:0007669"/>
    <property type="project" value="InterPro"/>
</dbReference>
<feature type="region of interest" description="Disordered" evidence="9">
    <location>
        <begin position="785"/>
        <end position="898"/>
    </location>
</feature>
<keyword evidence="4" id="KW-0479">Metal-binding</keyword>
<dbReference type="EMBL" id="AP022871">
    <property type="protein sequence ID" value="BCB83397.1"/>
    <property type="molecule type" value="Genomic_DNA"/>
</dbReference>
<dbReference type="Proteomes" id="UP000503011">
    <property type="component" value="Chromosome"/>
</dbReference>
<dbReference type="PANTHER" id="PTHR23076">
    <property type="entry name" value="METALLOPROTEASE M41 FTSH"/>
    <property type="match status" value="1"/>
</dbReference>
<dbReference type="Pfam" id="PF01434">
    <property type="entry name" value="Peptidase_M41"/>
    <property type="match status" value="1"/>
</dbReference>
<reference evidence="12 13" key="2">
    <citation type="submission" date="2020-03" db="EMBL/GenBank/DDBJ databases">
        <authorList>
            <person name="Ichikawa N."/>
            <person name="Kimura A."/>
            <person name="Kitahashi Y."/>
            <person name="Uohara A."/>
        </authorList>
    </citation>
    <scope>NUCLEOTIDE SEQUENCE [LARGE SCALE GENOMIC DNA]</scope>
    <source>
        <strain evidence="12 13">NBRC 105367</strain>
    </source>
</reference>
<dbReference type="Gene3D" id="1.10.8.60">
    <property type="match status" value="1"/>
</dbReference>
<dbReference type="SMART" id="SM00382">
    <property type="entry name" value="AAA"/>
    <property type="match status" value="1"/>
</dbReference>
<dbReference type="InterPro" id="IPR041569">
    <property type="entry name" value="AAA_lid_3"/>
</dbReference>
<dbReference type="InterPro" id="IPR000642">
    <property type="entry name" value="Peptidase_M41"/>
</dbReference>
<dbReference type="SUPFAM" id="SSF140990">
    <property type="entry name" value="FtsH protease domain-like"/>
    <property type="match status" value="1"/>
</dbReference>
<dbReference type="InterPro" id="IPR037219">
    <property type="entry name" value="Peptidase_M41-like"/>
</dbReference>
<comment type="similarity">
    <text evidence="2">In the C-terminal section; belongs to the peptidase M41 family.</text>
</comment>
<keyword evidence="10" id="KW-0472">Membrane</keyword>
<feature type="transmembrane region" description="Helical" evidence="10">
    <location>
        <begin position="168"/>
        <end position="190"/>
    </location>
</feature>
<dbReference type="GO" id="GO:0004176">
    <property type="term" value="F:ATP-dependent peptidase activity"/>
    <property type="evidence" value="ECO:0007669"/>
    <property type="project" value="InterPro"/>
</dbReference>
<gene>
    <name evidence="12" type="ORF">Psuf_007100</name>
</gene>
<feature type="compositionally biased region" description="Low complexity" evidence="9">
    <location>
        <begin position="831"/>
        <end position="860"/>
    </location>
</feature>
<reference evidence="12 13" key="1">
    <citation type="submission" date="2020-03" db="EMBL/GenBank/DDBJ databases">
        <title>Whole genome shotgun sequence of Phytohabitans suffuscus NBRC 105367.</title>
        <authorList>
            <person name="Komaki H."/>
            <person name="Tamura T."/>
        </authorList>
    </citation>
    <scope>NUCLEOTIDE SEQUENCE [LARGE SCALE GENOMIC DNA]</scope>
    <source>
        <strain evidence="12 13">NBRC 105367</strain>
    </source>
</reference>
<dbReference type="AlphaFoldDB" id="A0A6F8YBF0"/>
<dbReference type="InterPro" id="IPR003593">
    <property type="entry name" value="AAA+_ATPase"/>
</dbReference>
<dbReference type="GO" id="GO:0006508">
    <property type="term" value="P:proteolysis"/>
    <property type="evidence" value="ECO:0007669"/>
    <property type="project" value="UniProtKB-KW"/>
</dbReference>
<evidence type="ECO:0000256" key="9">
    <source>
        <dbReference type="SAM" id="MobiDB-lite"/>
    </source>
</evidence>
<dbReference type="Pfam" id="PF00004">
    <property type="entry name" value="AAA"/>
    <property type="match status" value="1"/>
</dbReference>
<feature type="region of interest" description="Disordered" evidence="9">
    <location>
        <begin position="1"/>
        <end position="25"/>
    </location>
</feature>
<feature type="transmembrane region" description="Helical" evidence="10">
    <location>
        <begin position="73"/>
        <end position="91"/>
    </location>
</feature>
<dbReference type="SUPFAM" id="SSF52540">
    <property type="entry name" value="P-loop containing nucleoside triphosphate hydrolases"/>
    <property type="match status" value="1"/>
</dbReference>
<accession>A0A6F8YBF0</accession>
<feature type="domain" description="AAA+ ATPase" evidence="11">
    <location>
        <begin position="240"/>
        <end position="464"/>
    </location>
</feature>
<evidence type="ECO:0000256" key="5">
    <source>
        <dbReference type="ARBA" id="ARBA00022801"/>
    </source>
</evidence>
<keyword evidence="8" id="KW-0547">Nucleotide-binding</keyword>
<evidence type="ECO:0000256" key="7">
    <source>
        <dbReference type="ARBA" id="ARBA00023049"/>
    </source>
</evidence>
<comment type="similarity">
    <text evidence="8">Belongs to the AAA ATPase family.</text>
</comment>
<evidence type="ECO:0000313" key="12">
    <source>
        <dbReference type="EMBL" id="BCB83397.1"/>
    </source>
</evidence>
<proteinExistence type="inferred from homology"/>
<dbReference type="PROSITE" id="PS00674">
    <property type="entry name" value="AAA"/>
    <property type="match status" value="1"/>
</dbReference>
<dbReference type="GO" id="GO:0030163">
    <property type="term" value="P:protein catabolic process"/>
    <property type="evidence" value="ECO:0007669"/>
    <property type="project" value="TreeGrafter"/>
</dbReference>
<sequence>MEQDTAPVEGLRPPDEGPRDDRRPTRPKLPMWDRVKFILLLALLWLVLVWAAMADNPLLPFDDAARVQARDSVWIFVLIGLEVLRQIHFLVSERWSGYHHFWTHRVFGGVERVSHRRLSDWTRFRIARAVKWVFWIVVFALVAGAALDTSPFLALFQAPALLWQFLPLIVQIVLLMFVLILQFVALFWFLSRGGIETYYPDDIKTRFTDVWGQDHVLDRIRENLLFLEKPDAIEAKGGYVPGGILLWGPPGTGKTLMAEAMAGETGRPYVFVDPGAFTNMFMGVGILKVKSLFRKLRKLALRYGGVIVFFDEADSLGRRGALAQGGPGGFPRGMRPAVFDEGCHGFSYLSGDTRWMLTRTAMSVAKPAPEDPGAGRNRVVMGNMMGGGGGDMGTLQALLSELSGLKKPRGLVNRYVRRLLGMRPKPPPKYRILTVMASNLPEALDEALLRPGRIDRIYKVGYPSKAGRVRTYQGYLDKVRNELTEDEVDKLAVITPYATGATIKDLVNEALITAIRDDREVIEWRDVMQAKRLKQLGPPEDVEYIERERHAVAVHEACHAVAAYRTRYHMEIDIATIEKGAEYLGMVASIKPEDQFTRWRTEYESDIYVSLASLAGERMFFEGDSSSGVSGDLEHATTVATQMEGFWGMGSTVSSYATSAQIGTGTPGGRGQGNREDPEDVARRALADRIEDNLTAYLEQVVELLKANRREVLTLAHALETHKTLTGEDVVAVLERRQGPLVDGTVYQREELLREIEDYHRAAVAAHRGHAKVSVTLPFVPAATVTPDSAWRPPTAITASPNGADAPAGADPDASPNGGALADGPDASPNGGTPADATGPDTTGPDTAGAGASPNGGAAAEVGDEPEATAAEPHPNGAAESPRAGEPEANATGEPGHR</sequence>
<dbReference type="GO" id="GO:0005524">
    <property type="term" value="F:ATP binding"/>
    <property type="evidence" value="ECO:0007669"/>
    <property type="project" value="UniProtKB-KW"/>
</dbReference>
<dbReference type="InterPro" id="IPR027417">
    <property type="entry name" value="P-loop_NTPase"/>
</dbReference>
<evidence type="ECO:0000256" key="6">
    <source>
        <dbReference type="ARBA" id="ARBA00022833"/>
    </source>
</evidence>
<evidence type="ECO:0000256" key="1">
    <source>
        <dbReference type="ARBA" id="ARBA00001947"/>
    </source>
</evidence>
<evidence type="ECO:0000256" key="8">
    <source>
        <dbReference type="RuleBase" id="RU003651"/>
    </source>
</evidence>
<dbReference type="KEGG" id="psuu:Psuf_007100"/>
<keyword evidence="3" id="KW-0645">Protease</keyword>
<organism evidence="12 13">
    <name type="scientific">Phytohabitans suffuscus</name>
    <dbReference type="NCBI Taxonomy" id="624315"/>
    <lineage>
        <taxon>Bacteria</taxon>
        <taxon>Bacillati</taxon>
        <taxon>Actinomycetota</taxon>
        <taxon>Actinomycetes</taxon>
        <taxon>Micromonosporales</taxon>
        <taxon>Micromonosporaceae</taxon>
    </lineage>
</organism>
<dbReference type="Pfam" id="PF17862">
    <property type="entry name" value="AAA_lid_3"/>
    <property type="match status" value="1"/>
</dbReference>
<dbReference type="InterPro" id="IPR003959">
    <property type="entry name" value="ATPase_AAA_core"/>
</dbReference>
<evidence type="ECO:0000256" key="3">
    <source>
        <dbReference type="ARBA" id="ARBA00022670"/>
    </source>
</evidence>
<evidence type="ECO:0000259" key="11">
    <source>
        <dbReference type="SMART" id="SM00382"/>
    </source>
</evidence>
<evidence type="ECO:0000256" key="4">
    <source>
        <dbReference type="ARBA" id="ARBA00022723"/>
    </source>
</evidence>
<keyword evidence="8" id="KW-0067">ATP-binding</keyword>
<comment type="cofactor">
    <cofactor evidence="1">
        <name>Zn(2+)</name>
        <dbReference type="ChEBI" id="CHEBI:29105"/>
    </cofactor>
</comment>
<keyword evidence="10" id="KW-1133">Transmembrane helix</keyword>
<dbReference type="GO" id="GO:0005886">
    <property type="term" value="C:plasma membrane"/>
    <property type="evidence" value="ECO:0007669"/>
    <property type="project" value="TreeGrafter"/>
</dbReference>
<dbReference type="PANTHER" id="PTHR23076:SF97">
    <property type="entry name" value="ATP-DEPENDENT ZINC METALLOPROTEASE YME1L1"/>
    <property type="match status" value="1"/>
</dbReference>
<keyword evidence="5" id="KW-0378">Hydrolase</keyword>
<keyword evidence="6" id="KW-0862">Zinc</keyword>
<dbReference type="RefSeq" id="WP_197945780.1">
    <property type="nucleotide sequence ID" value="NZ_AP022871.1"/>
</dbReference>
<keyword evidence="10" id="KW-0812">Transmembrane</keyword>
<dbReference type="GO" id="GO:0004222">
    <property type="term" value="F:metalloendopeptidase activity"/>
    <property type="evidence" value="ECO:0007669"/>
    <property type="project" value="InterPro"/>
</dbReference>
<protein>
    <recommendedName>
        <fullName evidence="11">AAA+ ATPase domain-containing protein</fullName>
    </recommendedName>
</protein>
<dbReference type="Gene3D" id="3.40.50.300">
    <property type="entry name" value="P-loop containing nucleotide triphosphate hydrolases"/>
    <property type="match status" value="1"/>
</dbReference>
<feature type="region of interest" description="Disordered" evidence="9">
    <location>
        <begin position="659"/>
        <end position="679"/>
    </location>
</feature>